<dbReference type="EMBL" id="BSXS01000948">
    <property type="protein sequence ID" value="GME74520.1"/>
    <property type="molecule type" value="Genomic_DNA"/>
</dbReference>
<proteinExistence type="predicted"/>
<name>A0ACB5SWE5_AMBMO</name>
<evidence type="ECO:0000313" key="1">
    <source>
        <dbReference type="EMBL" id="GME74520.1"/>
    </source>
</evidence>
<evidence type="ECO:0000313" key="2">
    <source>
        <dbReference type="Proteomes" id="UP001165064"/>
    </source>
</evidence>
<comment type="caution">
    <text evidence="1">The sequence shown here is derived from an EMBL/GenBank/DDBJ whole genome shotgun (WGS) entry which is preliminary data.</text>
</comment>
<reference evidence="1" key="1">
    <citation type="submission" date="2023-04" db="EMBL/GenBank/DDBJ databases">
        <title>Ambrosiozyma monospora NBRC 10751.</title>
        <authorList>
            <person name="Ichikawa N."/>
            <person name="Sato H."/>
            <person name="Tonouchi N."/>
        </authorList>
    </citation>
    <scope>NUCLEOTIDE SEQUENCE</scope>
    <source>
        <strain evidence="1">NBRC 10751</strain>
    </source>
</reference>
<keyword evidence="2" id="KW-1185">Reference proteome</keyword>
<gene>
    <name evidence="1" type="ORF">Amon02_000179400</name>
</gene>
<organism evidence="1 2">
    <name type="scientific">Ambrosiozyma monospora</name>
    <name type="common">Yeast</name>
    <name type="synonym">Endomycopsis monosporus</name>
    <dbReference type="NCBI Taxonomy" id="43982"/>
    <lineage>
        <taxon>Eukaryota</taxon>
        <taxon>Fungi</taxon>
        <taxon>Dikarya</taxon>
        <taxon>Ascomycota</taxon>
        <taxon>Saccharomycotina</taxon>
        <taxon>Pichiomycetes</taxon>
        <taxon>Pichiales</taxon>
        <taxon>Pichiaceae</taxon>
        <taxon>Ambrosiozyma</taxon>
    </lineage>
</organism>
<accession>A0ACB5SWE5</accession>
<dbReference type="Proteomes" id="UP001165064">
    <property type="component" value="Unassembled WGS sequence"/>
</dbReference>
<protein>
    <submittedName>
        <fullName evidence="1">Unnamed protein product</fullName>
    </submittedName>
</protein>
<sequence length="401" mass="46301">MINKSESFSPVRQLSESPLFLNSKANNKSKSPSISPSRIPQLKNKHTTKKNDNMKERLPTSKDSVRSTSAKSPSSQSDHSTKPSSPFQRLAQRLSQAQKPPTGREWLVNKQKSHSPHLLKVRQQVPAPVPAPRQDSSRSGEKINRPRQQEVPIPSQNSQQLEYQRLQQKRQQPAHPQQQQQQQQQQKEQQQQQQQQQLPLERLSTYRPPETPIRERLLKFKLNRTLSTTQDLIIEWTKDFDHHQTTSNITNNNPQHHNTISLPAAMALLNKHYPQQYQRNLHAFIKRLNVIRVLELLKTQFCQGDLTKATQLLDAYIAANRFTLDWWSKGLTMAEEPYENVDFNSWYKYYYGDLEAFAEDGTDGEDVHELLGFKMVTHYSDLALSCRIALCEAIVNVALEG</sequence>